<gene>
    <name evidence="3" type="ORF">N7532_006652</name>
</gene>
<dbReference type="AlphaFoldDB" id="A0A9W9FGC7"/>
<dbReference type="RefSeq" id="XP_056475305.1">
    <property type="nucleotide sequence ID" value="XM_056619146.1"/>
</dbReference>
<evidence type="ECO:0000313" key="3">
    <source>
        <dbReference type="EMBL" id="KAJ5099651.1"/>
    </source>
</evidence>
<dbReference type="InterPro" id="IPR008942">
    <property type="entry name" value="ENTH_VHS"/>
</dbReference>
<dbReference type="PANTHER" id="PTHR12323">
    <property type="entry name" value="SR-RELATED CTD ASSOCIATED FACTOR 6"/>
    <property type="match status" value="1"/>
</dbReference>
<dbReference type="Gene3D" id="1.25.40.90">
    <property type="match status" value="1"/>
</dbReference>
<evidence type="ECO:0000313" key="4">
    <source>
        <dbReference type="Proteomes" id="UP001149074"/>
    </source>
</evidence>
<evidence type="ECO:0000259" key="2">
    <source>
        <dbReference type="PROSITE" id="PS51391"/>
    </source>
</evidence>
<dbReference type="PANTHER" id="PTHR12323:SF0">
    <property type="entry name" value="CALCIUM HOMEOSTASIS ENDOPLASMIC RETICULUM PROTEIN"/>
    <property type="match status" value="1"/>
</dbReference>
<dbReference type="Proteomes" id="UP001149074">
    <property type="component" value="Unassembled WGS sequence"/>
</dbReference>
<dbReference type="GO" id="GO:0048471">
    <property type="term" value="C:perinuclear region of cytoplasm"/>
    <property type="evidence" value="ECO:0007669"/>
    <property type="project" value="TreeGrafter"/>
</dbReference>
<reference evidence="3" key="1">
    <citation type="submission" date="2022-11" db="EMBL/GenBank/DDBJ databases">
        <authorList>
            <person name="Petersen C."/>
        </authorList>
    </citation>
    <scope>NUCLEOTIDE SEQUENCE</scope>
    <source>
        <strain evidence="3">IBT 30761</strain>
    </source>
</reference>
<dbReference type="EMBL" id="JAPQKI010000005">
    <property type="protein sequence ID" value="KAJ5099651.1"/>
    <property type="molecule type" value="Genomic_DNA"/>
</dbReference>
<feature type="domain" description="CID" evidence="2">
    <location>
        <begin position="25"/>
        <end position="184"/>
    </location>
</feature>
<dbReference type="GO" id="GO:0006874">
    <property type="term" value="P:intracellular calcium ion homeostasis"/>
    <property type="evidence" value="ECO:0007669"/>
    <property type="project" value="TreeGrafter"/>
</dbReference>
<evidence type="ECO:0000256" key="1">
    <source>
        <dbReference type="SAM" id="MobiDB-lite"/>
    </source>
</evidence>
<dbReference type="InterPro" id="IPR006569">
    <property type="entry name" value="CID_dom"/>
</dbReference>
<name>A0A9W9FGC7_9EURO</name>
<dbReference type="OrthoDB" id="21470at2759"/>
<feature type="compositionally biased region" description="Pro residues" evidence="1">
    <location>
        <begin position="359"/>
        <end position="379"/>
    </location>
</feature>
<reference evidence="3" key="2">
    <citation type="journal article" date="2023" name="IMA Fungus">
        <title>Comparative genomic study of the Penicillium genus elucidates a diverse pangenome and 15 lateral gene transfer events.</title>
        <authorList>
            <person name="Petersen C."/>
            <person name="Sorensen T."/>
            <person name="Nielsen M.R."/>
            <person name="Sondergaard T.E."/>
            <person name="Sorensen J.L."/>
            <person name="Fitzpatrick D.A."/>
            <person name="Frisvad J.C."/>
            <person name="Nielsen K.L."/>
        </authorList>
    </citation>
    <scope>NUCLEOTIDE SEQUENCE</scope>
    <source>
        <strain evidence="3">IBT 30761</strain>
    </source>
</reference>
<protein>
    <recommendedName>
        <fullName evidence="2">CID domain-containing protein</fullName>
    </recommendedName>
</protein>
<feature type="region of interest" description="Disordered" evidence="1">
    <location>
        <begin position="333"/>
        <end position="468"/>
    </location>
</feature>
<keyword evidence="4" id="KW-1185">Reference proteome</keyword>
<feature type="compositionally biased region" description="Pro residues" evidence="1">
    <location>
        <begin position="434"/>
        <end position="452"/>
    </location>
</feature>
<dbReference type="PROSITE" id="PS51391">
    <property type="entry name" value="CID"/>
    <property type="match status" value="1"/>
</dbReference>
<proteinExistence type="predicted"/>
<dbReference type="GeneID" id="81358125"/>
<comment type="caution">
    <text evidence="3">The sequence shown here is derived from an EMBL/GenBank/DDBJ whole genome shotgun (WGS) entry which is preliminary data.</text>
</comment>
<sequence length="468" mass="51657">MAYNKMAVAKAAFSASLLRPDPTSVPSPEINALHSAIDRALSRGSPAYIQACKELLFQHVTSSANRIGGLAKYLVILAGPLDEPPAAARSNPSPKRRKLHILYLLNDLLHHSKYHLAGTTTFSTVSGSLQPYMVDLLGYAAAYDRQKYPRHHRRLDDLLEIWSEHGYFSPDLIHQLREVAKDAALTGAAPPSSTDILAVELDATKNQSKEEAYIIPKTHGDRNGPWYDLPAGNFLHHFDIPLDKTMPVRPENIRAMGMYEGPAPPETVEVLKKLLREADEIYDTEVTTKDDEVLDINELGQRVVRDATTGDILNGRTYYGWCRPFCQEMIRNRHPDDTRGSQSWSTAGRHKRSRHESRFPPPHQPSHSPPPHPAHPYPAQPRTYHNAPPPEHYSGASGAWPPAPPPHMPTIQFPPPGMGSNPTAFPPQFTGHPAPGPVPPGQPLHPWGPLPPGQNRFPPHSGGQHGGS</sequence>
<accession>A0A9W9FGC7</accession>
<organism evidence="3 4">
    <name type="scientific">Penicillium argentinense</name>
    <dbReference type="NCBI Taxonomy" id="1131581"/>
    <lineage>
        <taxon>Eukaryota</taxon>
        <taxon>Fungi</taxon>
        <taxon>Dikarya</taxon>
        <taxon>Ascomycota</taxon>
        <taxon>Pezizomycotina</taxon>
        <taxon>Eurotiomycetes</taxon>
        <taxon>Eurotiomycetidae</taxon>
        <taxon>Eurotiales</taxon>
        <taxon>Aspergillaceae</taxon>
        <taxon>Penicillium</taxon>
    </lineage>
</organism>
<feature type="compositionally biased region" description="Pro residues" evidence="1">
    <location>
        <begin position="401"/>
        <end position="417"/>
    </location>
</feature>
<dbReference type="Pfam" id="PF04818">
    <property type="entry name" value="CID"/>
    <property type="match status" value="1"/>
</dbReference>